<keyword evidence="1" id="KW-0472">Membrane</keyword>
<feature type="transmembrane region" description="Helical" evidence="1">
    <location>
        <begin position="21"/>
        <end position="44"/>
    </location>
</feature>
<gene>
    <name evidence="2" type="ORF">tinsulaeT_04170</name>
</gene>
<sequence length="301" mass="34917">MLIQKLLRVEYLQSNQSSIKSWLSLNLVANLIKAVVVVFILLYLTARYQQYNAEQNATEQLLTSPKVNDIYFLDFRLISDNLRPNEKYRVAKIFDITGDIVTLRYGDLLFANKHSAEDSVRFGQLRYQDYFQPERINLTVQELQQWRAKEAIYLVKRPKLNKLFGNYVGPVNQSQPSMQFIQGRREYYTGRAHLANSLSETSIEDAFYYFEKSATLGYSLGQVSLAELYLTDEYGHDLESSLYWLERAALQSHKPAILKYGIICQQVENCNLGDFYQMLIENGVNLKVREMPVKLMPASVQ</sequence>
<keyword evidence="3" id="KW-1185">Reference proteome</keyword>
<reference evidence="2 3" key="1">
    <citation type="submission" date="2023-03" db="EMBL/GenBank/DDBJ databases">
        <title>Draft genome sequence of Thalassotalea insulae KCTC 62186T.</title>
        <authorList>
            <person name="Sawabe T."/>
        </authorList>
    </citation>
    <scope>NUCLEOTIDE SEQUENCE [LARGE SCALE GENOMIC DNA]</scope>
    <source>
        <strain evidence="2 3">KCTC 62186</strain>
    </source>
</reference>
<evidence type="ECO:0000256" key="1">
    <source>
        <dbReference type="SAM" id="Phobius"/>
    </source>
</evidence>
<dbReference type="Proteomes" id="UP001157186">
    <property type="component" value="Unassembled WGS sequence"/>
</dbReference>
<dbReference type="SUPFAM" id="SSF81901">
    <property type="entry name" value="HCP-like"/>
    <property type="match status" value="1"/>
</dbReference>
<keyword evidence="1" id="KW-1133">Transmembrane helix</keyword>
<dbReference type="EMBL" id="BSST01000001">
    <property type="protein sequence ID" value="GLX77077.1"/>
    <property type="molecule type" value="Genomic_DNA"/>
</dbReference>
<dbReference type="Gene3D" id="1.25.40.10">
    <property type="entry name" value="Tetratricopeptide repeat domain"/>
    <property type="match status" value="1"/>
</dbReference>
<evidence type="ECO:0000313" key="3">
    <source>
        <dbReference type="Proteomes" id="UP001157186"/>
    </source>
</evidence>
<organism evidence="2 3">
    <name type="scientific">Thalassotalea insulae</name>
    <dbReference type="NCBI Taxonomy" id="2056778"/>
    <lineage>
        <taxon>Bacteria</taxon>
        <taxon>Pseudomonadati</taxon>
        <taxon>Pseudomonadota</taxon>
        <taxon>Gammaproteobacteria</taxon>
        <taxon>Alteromonadales</taxon>
        <taxon>Colwelliaceae</taxon>
        <taxon>Thalassotalea</taxon>
    </lineage>
</organism>
<keyword evidence="1" id="KW-0812">Transmembrane</keyword>
<dbReference type="InterPro" id="IPR011990">
    <property type="entry name" value="TPR-like_helical_dom_sf"/>
</dbReference>
<accession>A0ABQ6GP00</accession>
<evidence type="ECO:0000313" key="2">
    <source>
        <dbReference type="EMBL" id="GLX77077.1"/>
    </source>
</evidence>
<protein>
    <recommendedName>
        <fullName evidence="4">Sel1 repeat family protein</fullName>
    </recommendedName>
</protein>
<evidence type="ECO:0008006" key="4">
    <source>
        <dbReference type="Google" id="ProtNLM"/>
    </source>
</evidence>
<comment type="caution">
    <text evidence="2">The sequence shown here is derived from an EMBL/GenBank/DDBJ whole genome shotgun (WGS) entry which is preliminary data.</text>
</comment>
<name>A0ABQ6GP00_9GAMM</name>
<proteinExistence type="predicted"/>